<feature type="transmembrane region" description="Helical" evidence="1">
    <location>
        <begin position="116"/>
        <end position="135"/>
    </location>
</feature>
<feature type="transmembrane region" description="Helical" evidence="1">
    <location>
        <begin position="41"/>
        <end position="63"/>
    </location>
</feature>
<keyword evidence="1" id="KW-1133">Transmembrane helix</keyword>
<keyword evidence="1" id="KW-0472">Membrane</keyword>
<dbReference type="RefSeq" id="WP_343251161.1">
    <property type="nucleotide sequence ID" value="NZ_HG937516.1"/>
</dbReference>
<organism evidence="2 3">
    <name type="scientific">Mycoplasma amphoriforme A39</name>
    <dbReference type="NCBI Taxonomy" id="572419"/>
    <lineage>
        <taxon>Bacteria</taxon>
        <taxon>Bacillati</taxon>
        <taxon>Mycoplasmatota</taxon>
        <taxon>Mollicutes</taxon>
        <taxon>Mycoplasmataceae</taxon>
        <taxon>Mycoplasma</taxon>
    </lineage>
</organism>
<sequence length="155" mass="17924">MANKKTTILIEQELNNVGSAISQEVVFIPDKKSRYKMVDRFISLYLLFLGVCIILSVIAIALATFKNLIGLSYVTVIKIYYPLFSVFILFLLVVNVILILSTFVLQHDSIYTISLYLWWIMTLIVFVFAILAVHYTRKAILIETQDEYENDEDKE</sequence>
<reference evidence="2 3" key="1">
    <citation type="journal article" date="2015" name="Clin. Infect. Dis.">
        <title>Genomic Investigations unmask Mycoplasma amphoriforme, a new respiratory pathogen.</title>
        <authorList>
            <person name="Gillespie S.H."/>
            <person name="Ling C.L."/>
            <person name="Oravcova K."/>
            <person name="Pinheiro M."/>
            <person name="Wells L."/>
            <person name="Bryant J.M."/>
            <person name="McHugh T.D."/>
            <person name="Bebear C."/>
            <person name="Webster D."/>
            <person name="Harris S.R."/>
            <person name="Seth-Smith H.M."/>
            <person name="Thomson N.R."/>
        </authorList>
    </citation>
    <scope>NUCLEOTIDE SEQUENCE [LARGE SCALE GENOMIC DNA]</scope>
    <source>
        <strain evidence="2 3">A39</strain>
    </source>
</reference>
<dbReference type="EMBL" id="HG937516">
    <property type="protein sequence ID" value="CDN40541.1"/>
    <property type="molecule type" value="Genomic_DNA"/>
</dbReference>
<proteinExistence type="predicted"/>
<keyword evidence="1" id="KW-0812">Transmembrane</keyword>
<evidence type="ECO:0000256" key="1">
    <source>
        <dbReference type="SAM" id="Phobius"/>
    </source>
</evidence>
<evidence type="ECO:0000313" key="3">
    <source>
        <dbReference type="Proteomes" id="UP000261764"/>
    </source>
</evidence>
<name>A0A292IHY3_9MOLU</name>
<feature type="transmembrane region" description="Helical" evidence="1">
    <location>
        <begin position="83"/>
        <end position="104"/>
    </location>
</feature>
<evidence type="ECO:0000313" key="2">
    <source>
        <dbReference type="EMBL" id="CDN40541.1"/>
    </source>
</evidence>
<dbReference type="Proteomes" id="UP000261764">
    <property type="component" value="Chromosome I"/>
</dbReference>
<accession>A0A292IHY3</accession>
<dbReference type="KEGG" id="mamp:MAMA39_04210"/>
<dbReference type="AlphaFoldDB" id="A0A292IHY3"/>
<protein>
    <submittedName>
        <fullName evidence="2">Uncharacterized protein</fullName>
    </submittedName>
</protein>
<keyword evidence="3" id="KW-1185">Reference proteome</keyword>
<gene>
    <name evidence="2" type="ORF">MAMA39_04210</name>
</gene>